<evidence type="ECO:0000313" key="2">
    <source>
        <dbReference type="Proteomes" id="UP001596122"/>
    </source>
</evidence>
<accession>A0ABW0GIZ7</accession>
<protein>
    <submittedName>
        <fullName evidence="1">Uncharacterized protein</fullName>
    </submittedName>
</protein>
<comment type="caution">
    <text evidence="1">The sequence shown here is derived from an EMBL/GenBank/DDBJ whole genome shotgun (WGS) entry which is preliminary data.</text>
</comment>
<sequence length="150" mass="16275">MRIVWAGQDGDDGDVYDFTLVLAQIEECLLAVQKAAGIDVGLSVQPQACLEVYIRRRGIREEDGPELDALRYLIAARETLRRGRAVINGYSHGGDVHTLAIGPDVAAAPEYGVEPDPYFDNDCASARQLFTLAAQMTREVPTLGLPASDT</sequence>
<organism evidence="1 2">
    <name type="scientific">Aquipuribacter nitratireducens</name>
    <dbReference type="NCBI Taxonomy" id="650104"/>
    <lineage>
        <taxon>Bacteria</taxon>
        <taxon>Bacillati</taxon>
        <taxon>Actinomycetota</taxon>
        <taxon>Actinomycetes</taxon>
        <taxon>Micrococcales</taxon>
        <taxon>Intrasporangiaceae</taxon>
        <taxon>Aquipuribacter</taxon>
    </lineage>
</organism>
<evidence type="ECO:0000313" key="1">
    <source>
        <dbReference type="EMBL" id="MFC5379327.1"/>
    </source>
</evidence>
<proteinExistence type="predicted"/>
<gene>
    <name evidence="1" type="ORF">ACFPJ6_00835</name>
</gene>
<dbReference type="Proteomes" id="UP001596122">
    <property type="component" value="Unassembled WGS sequence"/>
</dbReference>
<dbReference type="RefSeq" id="WP_340266562.1">
    <property type="nucleotide sequence ID" value="NZ_JBBEOG010000001.1"/>
</dbReference>
<keyword evidence="2" id="KW-1185">Reference proteome</keyword>
<reference evidence="2" key="1">
    <citation type="journal article" date="2019" name="Int. J. Syst. Evol. Microbiol.">
        <title>The Global Catalogue of Microorganisms (GCM) 10K type strain sequencing project: providing services to taxonomists for standard genome sequencing and annotation.</title>
        <authorList>
            <consortium name="The Broad Institute Genomics Platform"/>
            <consortium name="The Broad Institute Genome Sequencing Center for Infectious Disease"/>
            <person name="Wu L."/>
            <person name="Ma J."/>
        </authorList>
    </citation>
    <scope>NUCLEOTIDE SEQUENCE [LARGE SCALE GENOMIC DNA]</scope>
    <source>
        <strain evidence="2">CCUG 43114</strain>
    </source>
</reference>
<dbReference type="EMBL" id="JBHSLD010000001">
    <property type="protein sequence ID" value="MFC5379327.1"/>
    <property type="molecule type" value="Genomic_DNA"/>
</dbReference>
<name>A0ABW0GIZ7_9MICO</name>